<gene>
    <name evidence="2" type="primary">X975_05852</name>
    <name evidence="2" type="ORF">NPIL_440691</name>
</gene>
<comment type="caution">
    <text evidence="2">The sequence shown here is derived from an EMBL/GenBank/DDBJ whole genome shotgun (WGS) entry which is preliminary data.</text>
</comment>
<proteinExistence type="predicted"/>
<dbReference type="Pfam" id="PF18701">
    <property type="entry name" value="DUF5641"/>
    <property type="match status" value="1"/>
</dbReference>
<feature type="domain" description="DUF5641" evidence="1">
    <location>
        <begin position="38"/>
        <end position="126"/>
    </location>
</feature>
<reference evidence="2" key="1">
    <citation type="submission" date="2020-08" db="EMBL/GenBank/DDBJ databases">
        <title>Multicomponent nature underlies the extraordinary mechanical properties of spider dragline silk.</title>
        <authorList>
            <person name="Kono N."/>
            <person name="Nakamura H."/>
            <person name="Mori M."/>
            <person name="Yoshida Y."/>
            <person name="Ohtoshi R."/>
            <person name="Malay A.D."/>
            <person name="Moran D.A.P."/>
            <person name="Tomita M."/>
            <person name="Numata K."/>
            <person name="Arakawa K."/>
        </authorList>
    </citation>
    <scope>NUCLEOTIDE SEQUENCE</scope>
</reference>
<dbReference type="EMBL" id="BMAW01027650">
    <property type="protein sequence ID" value="GFU03179.1"/>
    <property type="molecule type" value="Genomic_DNA"/>
</dbReference>
<name>A0A8X6Q9V7_NEPPI</name>
<evidence type="ECO:0000313" key="2">
    <source>
        <dbReference type="EMBL" id="GFU03179.1"/>
    </source>
</evidence>
<accession>A0A8X6Q9V7</accession>
<dbReference type="InterPro" id="IPR040676">
    <property type="entry name" value="DUF5641"/>
</dbReference>
<dbReference type="Proteomes" id="UP000887013">
    <property type="component" value="Unassembled WGS sequence"/>
</dbReference>
<organism evidence="2 3">
    <name type="scientific">Nephila pilipes</name>
    <name type="common">Giant wood spider</name>
    <name type="synonym">Nephila maculata</name>
    <dbReference type="NCBI Taxonomy" id="299642"/>
    <lineage>
        <taxon>Eukaryota</taxon>
        <taxon>Metazoa</taxon>
        <taxon>Ecdysozoa</taxon>
        <taxon>Arthropoda</taxon>
        <taxon>Chelicerata</taxon>
        <taxon>Arachnida</taxon>
        <taxon>Araneae</taxon>
        <taxon>Araneomorphae</taxon>
        <taxon>Entelegynae</taxon>
        <taxon>Araneoidea</taxon>
        <taxon>Nephilidae</taxon>
        <taxon>Nephila</taxon>
    </lineage>
</organism>
<sequence>MSENPIDFDPLTPSLFIQDIKTVGVLDIDNLDKINLIKRWRYHQQLREQFRKRFLCEYLGLLVQKFLKRKFVRPIEISDIVLEGQDNLKRSDWLIGRVIDIYLGKDNQVLVVKIKTVAGELMRPVKN</sequence>
<dbReference type="OrthoDB" id="6433784at2759"/>
<protein>
    <submittedName>
        <fullName evidence="2">DUF5641 domain-containing protein</fullName>
    </submittedName>
</protein>
<keyword evidence="3" id="KW-1185">Reference proteome</keyword>
<dbReference type="PANTHER" id="PTHR47331">
    <property type="entry name" value="PHD-TYPE DOMAIN-CONTAINING PROTEIN"/>
    <property type="match status" value="1"/>
</dbReference>
<dbReference type="AlphaFoldDB" id="A0A8X6Q9V7"/>
<evidence type="ECO:0000259" key="1">
    <source>
        <dbReference type="Pfam" id="PF18701"/>
    </source>
</evidence>
<evidence type="ECO:0000313" key="3">
    <source>
        <dbReference type="Proteomes" id="UP000887013"/>
    </source>
</evidence>